<dbReference type="InterPro" id="IPR032689">
    <property type="entry name" value="TraG-D_C"/>
</dbReference>
<evidence type="ECO:0000256" key="3">
    <source>
        <dbReference type="ARBA" id="ARBA00022692"/>
    </source>
</evidence>
<feature type="transmembrane region" description="Helical" evidence="6">
    <location>
        <begin position="86"/>
        <end position="104"/>
    </location>
</feature>
<evidence type="ECO:0000256" key="2">
    <source>
        <dbReference type="ARBA" id="ARBA00022475"/>
    </source>
</evidence>
<evidence type="ECO:0000256" key="5">
    <source>
        <dbReference type="ARBA" id="ARBA00023136"/>
    </source>
</evidence>
<dbReference type="Gene3D" id="3.40.50.300">
    <property type="entry name" value="P-loop containing nucleotide triphosphate hydrolases"/>
    <property type="match status" value="1"/>
</dbReference>
<comment type="subcellular location">
    <subcellularLocation>
        <location evidence="1">Cell membrane</location>
        <topology evidence="1">Multi-pass membrane protein</topology>
    </subcellularLocation>
</comment>
<evidence type="ECO:0000256" key="6">
    <source>
        <dbReference type="SAM" id="Phobius"/>
    </source>
</evidence>
<dbReference type="PANTHER" id="PTHR37937">
    <property type="entry name" value="CONJUGATIVE TRANSFER: DNA TRANSPORT"/>
    <property type="match status" value="1"/>
</dbReference>
<dbReference type="RefSeq" id="WP_076002537.1">
    <property type="nucleotide sequence ID" value="NZ_CP019058.1"/>
</dbReference>
<reference evidence="9" key="1">
    <citation type="submission" date="2017-01" db="EMBL/GenBank/DDBJ databases">
        <title>Gardnerella vaginalis bacteremia associated with severe acute encephalopathy in a young female patient: Case Report and characterization of the isolate.</title>
        <authorList>
            <person name="Tankovic J."/>
            <person name="Timinskas A."/>
            <person name="Zilnyte M."/>
            <person name="Janulaitiene M."/>
            <person name="Zvirbliene A."/>
            <person name="Pleckaityte M."/>
        </authorList>
    </citation>
    <scope>NUCLEOTIDE SEQUENCE [LARGE SCALE GENOMIC DNA]</scope>
    <source>
        <strain evidence="9">GV37</strain>
    </source>
</reference>
<keyword evidence="4 6" id="KW-1133">Transmembrane helix</keyword>
<evidence type="ECO:0000259" key="7">
    <source>
        <dbReference type="Pfam" id="PF12696"/>
    </source>
</evidence>
<dbReference type="InterPro" id="IPR051539">
    <property type="entry name" value="T4SS-coupling_protein"/>
</dbReference>
<evidence type="ECO:0000256" key="1">
    <source>
        <dbReference type="ARBA" id="ARBA00004651"/>
    </source>
</evidence>
<dbReference type="Proteomes" id="UP000186260">
    <property type="component" value="Chromosome"/>
</dbReference>
<name>A0ABM6GHB2_9BIFI</name>
<dbReference type="EMBL" id="CP019058">
    <property type="protein sequence ID" value="APW18123.1"/>
    <property type="molecule type" value="Genomic_DNA"/>
</dbReference>
<evidence type="ECO:0000313" key="8">
    <source>
        <dbReference type="EMBL" id="APW18123.1"/>
    </source>
</evidence>
<feature type="transmembrane region" description="Helical" evidence="6">
    <location>
        <begin position="61"/>
        <end position="79"/>
    </location>
</feature>
<keyword evidence="5 6" id="KW-0472">Membrane</keyword>
<gene>
    <name evidence="8" type="ORF">BVL65_00415</name>
</gene>
<dbReference type="CDD" id="cd01127">
    <property type="entry name" value="TrwB_TraG_TraD_VirD4"/>
    <property type="match status" value="1"/>
</dbReference>
<keyword evidence="2" id="KW-1003">Cell membrane</keyword>
<organism evidence="8 9">
    <name type="scientific">Gardnerella swidsinskii</name>
    <dbReference type="NCBI Taxonomy" id="2792979"/>
    <lineage>
        <taxon>Bacteria</taxon>
        <taxon>Bacillati</taxon>
        <taxon>Actinomycetota</taxon>
        <taxon>Actinomycetes</taxon>
        <taxon>Bifidobacteriales</taxon>
        <taxon>Bifidobacteriaceae</taxon>
        <taxon>Gardnerella</taxon>
    </lineage>
</organism>
<dbReference type="InterPro" id="IPR027417">
    <property type="entry name" value="P-loop_NTPase"/>
</dbReference>
<evidence type="ECO:0000256" key="4">
    <source>
        <dbReference type="ARBA" id="ARBA00022989"/>
    </source>
</evidence>
<sequence length="636" mass="71132">MSSKRLGVGLTTSHEEMMSGKEKIINVWQKFLTTKLGVILNEHTPLVRAISEPQARFSSTLFPTIILLLVTLLLALFSYKLLATTAFILCLLVFAAQAVFWWVYKDDEQRFRDDLNTRKDLLRQHGAIRYLSAQAVSKNAEHAVPMIRDLYRQNGWKNDKPLPARWTGVHIGVCHGVSSWVWSEQPLYLLAPARSGKTTNVIIPMVMECAGAVVTTSSRRDVVDATWHYRSKGWFDPTRWQNAPNKPDKYDKPLHFNGGNTYLFDPMNVAARTNDDDLPPRLIWNPIARCIKPEVARACAETMVSTVSIGGDNAAFAKMSVDIVQALLLAAALENKSLVDVYSWSQSYTSCQIAANILLRHPEHCVASQWAQNILVLQHDDPRLRGSKMFGVGGAFSALSLPQVQHALCPKENEKCIDLEEFVQSTDTVYLLCDLKPDKESAVATGAGAFMAMFLTQVRDAARRVAPRLKGGRLQPPLAFILDEIANIEPWTELPQLFTAGTGEGIWSVACFQSRKQAEDAYEKAEGQMWDSSHKIILGGLSLRAELDEISELTGKRRVKFSEEGSSNSMSFLDVLNTSIRSDRYAVIEPDEIRRIPTGMALILHSSHKPAIISLLPYYKRAYKLKKKQDGVNDGK</sequence>
<accession>A0ABM6GHB2</accession>
<evidence type="ECO:0000313" key="9">
    <source>
        <dbReference type="Proteomes" id="UP000186260"/>
    </source>
</evidence>
<keyword evidence="3 6" id="KW-0812">Transmembrane</keyword>
<dbReference type="PANTHER" id="PTHR37937:SF1">
    <property type="entry name" value="CONJUGATIVE TRANSFER: DNA TRANSPORT"/>
    <property type="match status" value="1"/>
</dbReference>
<keyword evidence="9" id="KW-1185">Reference proteome</keyword>
<dbReference type="Pfam" id="PF12696">
    <property type="entry name" value="TraG-D_C"/>
    <property type="match status" value="1"/>
</dbReference>
<proteinExistence type="predicted"/>
<dbReference type="SUPFAM" id="SSF52540">
    <property type="entry name" value="P-loop containing nucleoside triphosphate hydrolases"/>
    <property type="match status" value="1"/>
</dbReference>
<feature type="domain" description="TraD/TraG TraM recognition site" evidence="7">
    <location>
        <begin position="477"/>
        <end position="597"/>
    </location>
</feature>
<protein>
    <recommendedName>
        <fullName evidence="7">TraD/TraG TraM recognition site domain-containing protein</fullName>
    </recommendedName>
</protein>